<dbReference type="EMBL" id="CAUOFW020005613">
    <property type="protein sequence ID" value="CAK9170904.1"/>
    <property type="molecule type" value="Genomic_DNA"/>
</dbReference>
<organism evidence="1 2">
    <name type="scientific">Ilex paraguariensis</name>
    <name type="common">yerba mate</name>
    <dbReference type="NCBI Taxonomy" id="185542"/>
    <lineage>
        <taxon>Eukaryota</taxon>
        <taxon>Viridiplantae</taxon>
        <taxon>Streptophyta</taxon>
        <taxon>Embryophyta</taxon>
        <taxon>Tracheophyta</taxon>
        <taxon>Spermatophyta</taxon>
        <taxon>Magnoliopsida</taxon>
        <taxon>eudicotyledons</taxon>
        <taxon>Gunneridae</taxon>
        <taxon>Pentapetalae</taxon>
        <taxon>asterids</taxon>
        <taxon>campanulids</taxon>
        <taxon>Aquifoliales</taxon>
        <taxon>Aquifoliaceae</taxon>
        <taxon>Ilex</taxon>
    </lineage>
</organism>
<keyword evidence="2" id="KW-1185">Reference proteome</keyword>
<protein>
    <submittedName>
        <fullName evidence="1">Uncharacterized protein</fullName>
    </submittedName>
</protein>
<dbReference type="AlphaFoldDB" id="A0ABC8TNX3"/>
<sequence length="87" mass="9613">MDGMSSNLEKIKIVRVKEDKKMSEVKLKNLGEIEEIEDLFGSQDKGGGGEGDVEAFKMETTRKMGPGNETSMTPMGMFLSYCSLQTL</sequence>
<name>A0ABC8TNX3_9AQUA</name>
<reference evidence="1 2" key="1">
    <citation type="submission" date="2024-02" db="EMBL/GenBank/DDBJ databases">
        <authorList>
            <person name="Vignale AGUSTIN F."/>
            <person name="Sosa J E."/>
            <person name="Modenutti C."/>
        </authorList>
    </citation>
    <scope>NUCLEOTIDE SEQUENCE [LARGE SCALE GENOMIC DNA]</scope>
</reference>
<evidence type="ECO:0000313" key="1">
    <source>
        <dbReference type="EMBL" id="CAK9170904.1"/>
    </source>
</evidence>
<accession>A0ABC8TNX3</accession>
<comment type="caution">
    <text evidence="1">The sequence shown here is derived from an EMBL/GenBank/DDBJ whole genome shotgun (WGS) entry which is preliminary data.</text>
</comment>
<dbReference type="Proteomes" id="UP001642360">
    <property type="component" value="Unassembled WGS sequence"/>
</dbReference>
<gene>
    <name evidence="1" type="ORF">ILEXP_LOCUS40424</name>
</gene>
<proteinExistence type="predicted"/>
<evidence type="ECO:0000313" key="2">
    <source>
        <dbReference type="Proteomes" id="UP001642360"/>
    </source>
</evidence>